<sequence length="429" mass="48391">MRKIIYILLAVLTLCLIFQFYVCNYAKSMSNMILDSLKQNQNVVISNINQSNGIFSQNLSFDLDTKDLFLSSISKENNESLKINVNLKSSYFLFSILNGIDINGTVEVINPIDKKIISEIFGMNKPILISANTGLKSSNLDFKLQILPINFQDEYSRLISDKIIFDVSLNGNKISKISFFGDDIKFSQSGLFVQLLNLEYSISYPSEINFADFDKYGIFDNNSKLNLSKVLVNSGLIGFNIDDISIISNLKTNNGIFDSNLNLDIKSLDSSGLSLNNINLITSVSSIDMEACRYIIEAATNNSSISDIENKLLDIVKRDPKFDITNFSFESKDGDKFAFDFSFWFDNARNMIKPKDILNYSNFTGNLITTNRLSSVSPWLLMTKSYEDYLIENGILIESGNGYKADFELSKNKDDIIFNSLVPLNSVLR</sequence>
<proteinExistence type="predicted"/>
<protein>
    <submittedName>
        <fullName evidence="1">DUF945 domain-containing protein</fullName>
    </submittedName>
</protein>
<accession>A0A5L4XK04</accession>
<dbReference type="OMA" id="INFQDEY"/>
<dbReference type="EMBL" id="AABTCC010000012">
    <property type="protein sequence ID" value="EAI8859200.1"/>
    <property type="molecule type" value="Genomic_DNA"/>
</dbReference>
<dbReference type="RefSeq" id="WP_002848851.1">
    <property type="nucleotide sequence ID" value="NZ_AACKKU020000043.1"/>
</dbReference>
<keyword evidence="2" id="KW-1185">Reference proteome</keyword>
<organism evidence="1 2">
    <name type="scientific">Campylobacter fetus</name>
    <dbReference type="NCBI Taxonomy" id="196"/>
    <lineage>
        <taxon>Bacteria</taxon>
        <taxon>Pseudomonadati</taxon>
        <taxon>Campylobacterota</taxon>
        <taxon>Epsilonproteobacteria</taxon>
        <taxon>Campylobacterales</taxon>
        <taxon>Campylobacteraceae</taxon>
        <taxon>Campylobacter</taxon>
    </lineage>
</organism>
<evidence type="ECO:0000313" key="2">
    <source>
        <dbReference type="Proteomes" id="UP000535509"/>
    </source>
</evidence>
<name>A0A5L4XK04_CAMFE</name>
<reference evidence="1 2" key="1">
    <citation type="submission" date="2018-06" db="EMBL/GenBank/DDBJ databases">
        <authorList>
            <consortium name="PulseNet: The National Subtyping Network for Foodborne Disease Surveillance"/>
            <person name="Tarr C.L."/>
            <person name="Trees E."/>
            <person name="Katz L.S."/>
            <person name="Carleton-Romer H.A."/>
            <person name="Stroika S."/>
            <person name="Kucerova Z."/>
            <person name="Roache K.F."/>
            <person name="Sabol A.L."/>
            <person name="Besser J."/>
            <person name="Gerner-Smidt P."/>
        </authorList>
    </citation>
    <scope>NUCLEOTIDE SEQUENCE [LARGE SCALE GENOMIC DNA]</scope>
    <source>
        <strain evidence="1 2">PNUSAC001503</strain>
    </source>
</reference>
<evidence type="ECO:0000313" key="1">
    <source>
        <dbReference type="EMBL" id="EAI8859200.1"/>
    </source>
</evidence>
<dbReference type="InterPro" id="IPR010352">
    <property type="entry name" value="DUF945"/>
</dbReference>
<dbReference type="Pfam" id="PF06097">
    <property type="entry name" value="DUF945"/>
    <property type="match status" value="1"/>
</dbReference>
<gene>
    <name evidence="1" type="ORF">CX802_05030</name>
</gene>
<comment type="caution">
    <text evidence="1">The sequence shown here is derived from an EMBL/GenBank/DDBJ whole genome shotgun (WGS) entry which is preliminary data.</text>
</comment>
<dbReference type="AlphaFoldDB" id="A0A5L4XK04"/>
<dbReference type="Proteomes" id="UP000535509">
    <property type="component" value="Unassembled WGS sequence"/>
</dbReference>